<feature type="domain" description="Zinc finger CGNR" evidence="1">
    <location>
        <begin position="148"/>
        <end position="189"/>
    </location>
</feature>
<dbReference type="InterPro" id="IPR021005">
    <property type="entry name" value="Znf_CGNR"/>
</dbReference>
<reference evidence="3" key="1">
    <citation type="submission" date="2015-07" db="EMBL/GenBank/DDBJ databases">
        <title>Draft genome sequence of Streptomyces sp. CMAA 1322, a bacterium isolated from Caatinga biome, from dry forest semiarid of Brazil.</title>
        <authorList>
            <person name="Santos S.N."/>
            <person name="Gacesa R."/>
            <person name="Taketani R.G."/>
            <person name="Long P.F."/>
            <person name="Melo I.S."/>
        </authorList>
    </citation>
    <scope>NUCLEOTIDE SEQUENCE [LARGE SCALE GENOMIC DNA]</scope>
    <source>
        <strain evidence="3">CMAA 1322</strain>
    </source>
</reference>
<accession>A0A0K9XFX6</accession>
<dbReference type="InterPro" id="IPR023286">
    <property type="entry name" value="ABATE_dom_sf"/>
</dbReference>
<dbReference type="STRING" id="1678637.AC230_12245"/>
<dbReference type="RefSeq" id="WP_049716165.1">
    <property type="nucleotide sequence ID" value="NZ_LFXA01000007.1"/>
</dbReference>
<evidence type="ECO:0000313" key="2">
    <source>
        <dbReference type="EMBL" id="KNB52309.1"/>
    </source>
</evidence>
<dbReference type="Pfam" id="PF07336">
    <property type="entry name" value="ABATE"/>
    <property type="match status" value="1"/>
</dbReference>
<dbReference type="Pfam" id="PF11706">
    <property type="entry name" value="zf-CGNR"/>
    <property type="match status" value="1"/>
</dbReference>
<name>A0A0K9XFX6_9ACTN</name>
<keyword evidence="3" id="KW-1185">Reference proteome</keyword>
<evidence type="ECO:0000259" key="1">
    <source>
        <dbReference type="Pfam" id="PF11706"/>
    </source>
</evidence>
<dbReference type="EMBL" id="LFXA01000007">
    <property type="protein sequence ID" value="KNB52309.1"/>
    <property type="molecule type" value="Genomic_DNA"/>
</dbReference>
<dbReference type="AlphaFoldDB" id="A0A0K9XFX6"/>
<dbReference type="PANTHER" id="PTHR35525">
    <property type="entry name" value="BLL6575 PROTEIN"/>
    <property type="match status" value="1"/>
</dbReference>
<dbReference type="SUPFAM" id="SSF160904">
    <property type="entry name" value="Jann2411-like"/>
    <property type="match status" value="1"/>
</dbReference>
<proteinExistence type="predicted"/>
<protein>
    <recommendedName>
        <fullName evidence="1">Zinc finger CGNR domain-containing protein</fullName>
    </recommendedName>
</protein>
<gene>
    <name evidence="2" type="ORF">AC230_12245</name>
</gene>
<comment type="caution">
    <text evidence="2">The sequence shown here is derived from an EMBL/GenBank/DDBJ whole genome shotgun (WGS) entry which is preliminary data.</text>
</comment>
<sequence length="194" mass="21152">MSGDQGNDWVWYGDRVCVDFINTRRDRWSGEGRELLREPEDLVAWFAAAGIGGSCRAVDGAVLAEAVELREAIDAGVRAVVAGDPFPASARDVLNVWLTRAAERPARLEIRDGVPELRPGVPPVDGRGALTRIAVDAAEVFGGDLRERLRICGGERCGARFLDNSAARRRRWCRMSTCGNRAKAAQHRRSAAAP</sequence>
<dbReference type="PANTHER" id="PTHR35525:SF3">
    <property type="entry name" value="BLL6575 PROTEIN"/>
    <property type="match status" value="1"/>
</dbReference>
<dbReference type="OrthoDB" id="123307at2"/>
<dbReference type="Gene3D" id="1.10.3300.10">
    <property type="entry name" value="Jann2411-like domain"/>
    <property type="match status" value="1"/>
</dbReference>
<evidence type="ECO:0000313" key="3">
    <source>
        <dbReference type="Proteomes" id="UP000037288"/>
    </source>
</evidence>
<dbReference type="PATRIC" id="fig|1678637.3.peg.2639"/>
<organism evidence="2 3">
    <name type="scientific">Streptomyces caatingaensis</name>
    <dbReference type="NCBI Taxonomy" id="1678637"/>
    <lineage>
        <taxon>Bacteria</taxon>
        <taxon>Bacillati</taxon>
        <taxon>Actinomycetota</taxon>
        <taxon>Actinomycetes</taxon>
        <taxon>Kitasatosporales</taxon>
        <taxon>Streptomycetaceae</taxon>
        <taxon>Streptomyces</taxon>
    </lineage>
</organism>
<dbReference type="InterPro" id="IPR010852">
    <property type="entry name" value="ABATE"/>
</dbReference>
<dbReference type="Proteomes" id="UP000037288">
    <property type="component" value="Unassembled WGS sequence"/>
</dbReference>